<proteinExistence type="predicted"/>
<organism evidence="2 3">
    <name type="scientific">Candidatus Aquirickettsiella gammari</name>
    <dbReference type="NCBI Taxonomy" id="2016198"/>
    <lineage>
        <taxon>Bacteria</taxon>
        <taxon>Pseudomonadati</taxon>
        <taxon>Pseudomonadota</taxon>
        <taxon>Gammaproteobacteria</taxon>
        <taxon>Legionellales</taxon>
        <taxon>Coxiellaceae</taxon>
        <taxon>Candidatus Aquirickettsiella</taxon>
    </lineage>
</organism>
<keyword evidence="1" id="KW-0812">Transmembrane</keyword>
<dbReference type="Proteomes" id="UP000226429">
    <property type="component" value="Unassembled WGS sequence"/>
</dbReference>
<protein>
    <submittedName>
        <fullName evidence="2">Uncharacterized protein</fullName>
    </submittedName>
</protein>
<feature type="transmembrane region" description="Helical" evidence="1">
    <location>
        <begin position="473"/>
        <end position="498"/>
    </location>
</feature>
<evidence type="ECO:0000313" key="2">
    <source>
        <dbReference type="EMBL" id="RDH41101.1"/>
    </source>
</evidence>
<evidence type="ECO:0000256" key="1">
    <source>
        <dbReference type="SAM" id="Phobius"/>
    </source>
</evidence>
<keyword evidence="1" id="KW-0472">Membrane</keyword>
<keyword evidence="1" id="KW-1133">Transmembrane helix</keyword>
<gene>
    <name evidence="2" type="ORF">CFE62_000325</name>
</gene>
<feature type="transmembrane region" description="Helical" evidence="1">
    <location>
        <begin position="600"/>
        <end position="620"/>
    </location>
</feature>
<evidence type="ECO:0000313" key="3">
    <source>
        <dbReference type="Proteomes" id="UP000226429"/>
    </source>
</evidence>
<sequence>MVADSRPIELREVEPMLARTSEPNGATPIRQIIRQKSLSGDQSYGETSLMTQNPVWLISPKTNVPVLHNCLASLDEVVATPSFNVNVIESACNKEFKLFDVISKSKYVSLIDGAFVSLGVIAISIGVYVQQYCKLREIERNSDFFYFNRLLKLMGEEKLKEKMGDASISYEVLRAAAYFYPPDISAIARRRRRIFCWGKRRKALNKLNFILGEGEEKNKNLNVIHREIIEKVSNFLNPLNRDALNKKKTLNKFQVYEGDNGWFIGLTDSYSKNFFAEVRHLIDRHKSDTEKENKDKKNRDFIMPILGALGQASFIYWILMFIFYFIPAAPVVTAAAISIIPLGIALLGAFPMLLIYNLHKAYHTNKLRQQTDAATIEEEHKAMLVKKIVELNKQQMFIECVQENQASVSLKEAPVMRDLRALLKKRRFIQYQTVSMGFLDGCFLPFFGGWLFLDGIKVAITYATCSTVAITSFTPIGLVATAIIAAVTLSLGLFYGVYSARKANQVHKTRFDDLDDKITVLEKEAANKLVLDKSLRDYDRLLRRFSTDQPKWTKIKKGLSRLLVTVKRLGTGSLVFRLVIWGPILALALVPAAAGIPVGFTAVLITGTVIGMLIAAASYLSAYNLESKASQAGRIVEHLVQFAQLDWLDRKLFESKESEQDSVVVRVLNSNTEELAVTNKVSTPIKEEQQLASKDSLISEENELSIPVGEKIVDIHEIEVDLPNNINQNSVSNSPATQLFKKTVAQGDSSNITANECFKGLVMV</sequence>
<feature type="transmembrane region" description="Helical" evidence="1">
    <location>
        <begin position="332"/>
        <end position="358"/>
    </location>
</feature>
<feature type="transmembrane region" description="Helical" evidence="1">
    <location>
        <begin position="107"/>
        <end position="129"/>
    </location>
</feature>
<feature type="transmembrane region" description="Helical" evidence="1">
    <location>
        <begin position="574"/>
        <end position="594"/>
    </location>
</feature>
<comment type="caution">
    <text evidence="2">The sequence shown here is derived from an EMBL/GenBank/DDBJ whole genome shotgun (WGS) entry which is preliminary data.</text>
</comment>
<reference evidence="2 3" key="2">
    <citation type="journal article" date="2018" name="J. Invertebr. Pathol.">
        <title>'Candidatus Aquirickettsiella gammari' (Gammaproteobacteria: Legionellales: Coxiellaceae): A bacterial pathogen of the freshwater crustacean Gammarus fossarum (Malacostraca: Amphipoda).</title>
        <authorList>
            <person name="Bojko J."/>
            <person name="Dunn A.M."/>
            <person name="Stebbing P.D."/>
            <person name="van Aerle R."/>
            <person name="Bacela-Spychalska K."/>
            <person name="Bean T.P."/>
            <person name="Urrutia A."/>
            <person name="Stentiford G.D."/>
        </authorList>
    </citation>
    <scope>NUCLEOTIDE SEQUENCE [LARGE SCALE GENOMIC DNA]</scope>
    <source>
        <strain evidence="2">RA15029</strain>
    </source>
</reference>
<keyword evidence="3" id="KW-1185">Reference proteome</keyword>
<accession>A0A370CJS4</accession>
<dbReference type="EMBL" id="NMOS02000001">
    <property type="protein sequence ID" value="RDH41101.1"/>
    <property type="molecule type" value="Genomic_DNA"/>
</dbReference>
<reference evidence="2 3" key="1">
    <citation type="journal article" date="2017" name="Int. J. Syst. Evol. Microbiol.">
        <title>Aquarickettsiella crustaci n. gen. n. sp. (Gammaproteobacteria: Legionellales: Coxiellaceae); a bacterial pathogen of the freshwater crustacean: Gammarus fossarum (Malacostraca: Amphipoda).</title>
        <authorList>
            <person name="Bojko J."/>
            <person name="Dunn A.M."/>
            <person name="Stebbing P.D."/>
            <person name="Van Aerle R."/>
            <person name="Bacela-Spychalska K."/>
            <person name="Bean T.P."/>
            <person name="Stentiford G.D."/>
        </authorList>
    </citation>
    <scope>NUCLEOTIDE SEQUENCE [LARGE SCALE GENOMIC DNA]</scope>
    <source>
        <strain evidence="2">RA15029</strain>
    </source>
</reference>
<feature type="transmembrane region" description="Helical" evidence="1">
    <location>
        <begin position="301"/>
        <end position="326"/>
    </location>
</feature>
<dbReference type="AlphaFoldDB" id="A0A370CJS4"/>
<name>A0A370CJS4_9COXI</name>
<feature type="transmembrane region" description="Helical" evidence="1">
    <location>
        <begin position="434"/>
        <end position="453"/>
    </location>
</feature>